<gene>
    <name evidence="2" type="ORF">BJZ21_003678</name>
</gene>
<evidence type="ECO:0000256" key="1">
    <source>
        <dbReference type="SAM" id="Phobius"/>
    </source>
</evidence>
<feature type="transmembrane region" description="Helical" evidence="1">
    <location>
        <begin position="7"/>
        <end position="26"/>
    </location>
</feature>
<evidence type="ECO:0000313" key="3">
    <source>
        <dbReference type="Proteomes" id="UP000535511"/>
    </source>
</evidence>
<organism evidence="2 3">
    <name type="scientific">Nocardioides panaciterrulae</name>
    <dbReference type="NCBI Taxonomy" id="661492"/>
    <lineage>
        <taxon>Bacteria</taxon>
        <taxon>Bacillati</taxon>
        <taxon>Actinomycetota</taxon>
        <taxon>Actinomycetes</taxon>
        <taxon>Propionibacteriales</taxon>
        <taxon>Nocardioidaceae</taxon>
        <taxon>Nocardioides</taxon>
    </lineage>
</organism>
<keyword evidence="1" id="KW-0472">Membrane</keyword>
<sequence>MARRSRASWLSLALWCVLYLVVSFVLRPAWLLDLALLVVWAMGATLLWNLDVLRADGQERRHEQ</sequence>
<feature type="transmembrane region" description="Helical" evidence="1">
    <location>
        <begin position="32"/>
        <end position="50"/>
    </location>
</feature>
<dbReference type="RefSeq" id="WP_179665096.1">
    <property type="nucleotide sequence ID" value="NZ_JACCBG010000001.1"/>
</dbReference>
<name>A0A7Y9E9W9_9ACTN</name>
<evidence type="ECO:0000313" key="2">
    <source>
        <dbReference type="EMBL" id="NYD43595.1"/>
    </source>
</evidence>
<protein>
    <submittedName>
        <fullName evidence="2">Uncharacterized protein</fullName>
    </submittedName>
</protein>
<keyword evidence="1" id="KW-0812">Transmembrane</keyword>
<keyword evidence="3" id="KW-1185">Reference proteome</keyword>
<keyword evidence="1" id="KW-1133">Transmembrane helix</keyword>
<reference evidence="2 3" key="1">
    <citation type="submission" date="2020-07" db="EMBL/GenBank/DDBJ databases">
        <title>Sequencing the genomes of 1000 actinobacteria strains.</title>
        <authorList>
            <person name="Klenk H.-P."/>
        </authorList>
    </citation>
    <scope>NUCLEOTIDE SEQUENCE [LARGE SCALE GENOMIC DNA]</scope>
    <source>
        <strain evidence="2 3">DSM 21350</strain>
    </source>
</reference>
<dbReference type="Proteomes" id="UP000535511">
    <property type="component" value="Unassembled WGS sequence"/>
</dbReference>
<accession>A0A7Y9E9W9</accession>
<proteinExistence type="predicted"/>
<comment type="caution">
    <text evidence="2">The sequence shown here is derived from an EMBL/GenBank/DDBJ whole genome shotgun (WGS) entry which is preliminary data.</text>
</comment>
<dbReference type="AlphaFoldDB" id="A0A7Y9E9W9"/>
<dbReference type="EMBL" id="JACCBG010000001">
    <property type="protein sequence ID" value="NYD43595.1"/>
    <property type="molecule type" value="Genomic_DNA"/>
</dbReference>